<evidence type="ECO:0000313" key="1">
    <source>
        <dbReference type="EMBL" id="KYH35568.1"/>
    </source>
</evidence>
<comment type="caution">
    <text evidence="1">The sequence shown here is derived from an EMBL/GenBank/DDBJ whole genome shotgun (WGS) entry which is preliminary data.</text>
</comment>
<reference evidence="1 2" key="1">
    <citation type="submission" date="2016-02" db="EMBL/GenBank/DDBJ databases">
        <title>Genome sequence of Clostridium tepidiprofundi DSM 19306.</title>
        <authorList>
            <person name="Poehlein A."/>
            <person name="Daniel R."/>
        </authorList>
    </citation>
    <scope>NUCLEOTIDE SEQUENCE [LARGE SCALE GENOMIC DNA]</scope>
    <source>
        <strain evidence="1 2">DSM 19306</strain>
    </source>
</reference>
<proteinExistence type="predicted"/>
<dbReference type="OrthoDB" id="1706639at2"/>
<dbReference type="InterPro" id="IPR011048">
    <property type="entry name" value="Haem_d1_sf"/>
</dbReference>
<evidence type="ECO:0000313" key="2">
    <source>
        <dbReference type="Proteomes" id="UP000075531"/>
    </source>
</evidence>
<dbReference type="PANTHER" id="PTHR47197">
    <property type="entry name" value="PROTEIN NIRF"/>
    <property type="match status" value="1"/>
</dbReference>
<dbReference type="AlphaFoldDB" id="A0A151B6L0"/>
<dbReference type="SUPFAM" id="SSF51004">
    <property type="entry name" value="C-terminal (heme d1) domain of cytochrome cd1-nitrite reductase"/>
    <property type="match status" value="1"/>
</dbReference>
<dbReference type="Gene3D" id="2.130.10.10">
    <property type="entry name" value="YVTN repeat-like/Quinoprotein amine dehydrogenase"/>
    <property type="match status" value="1"/>
</dbReference>
<dbReference type="Proteomes" id="UP000075531">
    <property type="component" value="Unassembled WGS sequence"/>
</dbReference>
<dbReference type="PATRIC" id="fig|1121338.3.peg.515"/>
<keyword evidence="2" id="KW-1185">Reference proteome</keyword>
<organism evidence="1 2">
    <name type="scientific">Clostridium tepidiprofundi DSM 19306</name>
    <dbReference type="NCBI Taxonomy" id="1121338"/>
    <lineage>
        <taxon>Bacteria</taxon>
        <taxon>Bacillati</taxon>
        <taxon>Bacillota</taxon>
        <taxon>Clostridia</taxon>
        <taxon>Eubacteriales</taxon>
        <taxon>Clostridiaceae</taxon>
        <taxon>Clostridium</taxon>
    </lineage>
</organism>
<gene>
    <name evidence="1" type="ORF">CLTEP_05120</name>
</gene>
<protein>
    <submittedName>
        <fullName evidence="1">Cytochrome D1 heme domain protein</fullName>
    </submittedName>
</protein>
<name>A0A151B6L0_9CLOT</name>
<dbReference type="PANTHER" id="PTHR47197:SF3">
    <property type="entry name" value="DIHYDRO-HEME D1 DEHYDROGENASE"/>
    <property type="match status" value="1"/>
</dbReference>
<dbReference type="RefSeq" id="WP_066822117.1">
    <property type="nucleotide sequence ID" value="NZ_LTBA01000002.1"/>
</dbReference>
<sequence>MHSLFVCNTSTDSISVVNTEKFIEKNKINLRYDYYNRLGPHGICFYKDNILVANSYGNTISIVDINNFSKIESYYIGVHCNDIKTLNYNAYIICGELNNMVVFDMINRSVLEEVPCGNSPHSIDINKRSNKILISNMQDDTITLIDGTNSRIIKNIKVGAYPTKAIFSSDGNYIIVCESNIGMDSRGCISIISSKNYKIINRIPVGNSPVDIFSNDNYCYVSNFGEGTISIVDLSKYKEIKKIRVGGMPRGIIENDDYIYVGDNYNNLLIKVNPVNESKESIHIGGEPTGIILA</sequence>
<accession>A0A151B6L0</accession>
<dbReference type="InterPro" id="IPR051200">
    <property type="entry name" value="Host-pathogen_enzymatic-act"/>
</dbReference>
<dbReference type="InterPro" id="IPR015943">
    <property type="entry name" value="WD40/YVTN_repeat-like_dom_sf"/>
</dbReference>
<dbReference type="EMBL" id="LTBA01000002">
    <property type="protein sequence ID" value="KYH35568.1"/>
    <property type="molecule type" value="Genomic_DNA"/>
</dbReference>
<dbReference type="STRING" id="1121338.CLTEP_05120"/>